<evidence type="ECO:0000313" key="2">
    <source>
        <dbReference type="Proteomes" id="UP000824469"/>
    </source>
</evidence>
<gene>
    <name evidence="1" type="ORF">KI387_010099</name>
</gene>
<dbReference type="EMBL" id="JAHRHJ020000008">
    <property type="protein sequence ID" value="KAH9305695.1"/>
    <property type="molecule type" value="Genomic_DNA"/>
</dbReference>
<feature type="non-terminal residue" evidence="1">
    <location>
        <position position="54"/>
    </location>
</feature>
<accession>A0AA38FKH1</accession>
<feature type="non-terminal residue" evidence="1">
    <location>
        <position position="1"/>
    </location>
</feature>
<organism evidence="1 2">
    <name type="scientific">Taxus chinensis</name>
    <name type="common">Chinese yew</name>
    <name type="synonym">Taxus wallichiana var. chinensis</name>
    <dbReference type="NCBI Taxonomy" id="29808"/>
    <lineage>
        <taxon>Eukaryota</taxon>
        <taxon>Viridiplantae</taxon>
        <taxon>Streptophyta</taxon>
        <taxon>Embryophyta</taxon>
        <taxon>Tracheophyta</taxon>
        <taxon>Spermatophyta</taxon>
        <taxon>Pinopsida</taxon>
        <taxon>Pinidae</taxon>
        <taxon>Conifers II</taxon>
        <taxon>Cupressales</taxon>
        <taxon>Taxaceae</taxon>
        <taxon>Taxus</taxon>
    </lineage>
</organism>
<comment type="caution">
    <text evidence="1">The sequence shown here is derived from an EMBL/GenBank/DDBJ whole genome shotgun (WGS) entry which is preliminary data.</text>
</comment>
<sequence>GIGAGLHPESFSDFARSHTWEKLHVVQSHWESQTIALRSPRGAVIRHQQFWHAR</sequence>
<evidence type="ECO:0000313" key="1">
    <source>
        <dbReference type="EMBL" id="KAH9305695.1"/>
    </source>
</evidence>
<keyword evidence="2" id="KW-1185">Reference proteome</keyword>
<name>A0AA38FKH1_TAXCH</name>
<dbReference type="Proteomes" id="UP000824469">
    <property type="component" value="Unassembled WGS sequence"/>
</dbReference>
<reference evidence="1 2" key="1">
    <citation type="journal article" date="2021" name="Nat. Plants">
        <title>The Taxus genome provides insights into paclitaxel biosynthesis.</title>
        <authorList>
            <person name="Xiong X."/>
            <person name="Gou J."/>
            <person name="Liao Q."/>
            <person name="Li Y."/>
            <person name="Zhou Q."/>
            <person name="Bi G."/>
            <person name="Li C."/>
            <person name="Du R."/>
            <person name="Wang X."/>
            <person name="Sun T."/>
            <person name="Guo L."/>
            <person name="Liang H."/>
            <person name="Lu P."/>
            <person name="Wu Y."/>
            <person name="Zhang Z."/>
            <person name="Ro D.K."/>
            <person name="Shang Y."/>
            <person name="Huang S."/>
            <person name="Yan J."/>
        </authorList>
    </citation>
    <scope>NUCLEOTIDE SEQUENCE [LARGE SCALE GENOMIC DNA]</scope>
    <source>
        <strain evidence="1">Ta-2019</strain>
    </source>
</reference>
<dbReference type="AlphaFoldDB" id="A0AA38FKH1"/>
<proteinExistence type="predicted"/>
<protein>
    <submittedName>
        <fullName evidence="1">Uncharacterized protein</fullName>
    </submittedName>
</protein>